<dbReference type="Proteomes" id="UP001176961">
    <property type="component" value="Unassembled WGS sequence"/>
</dbReference>
<sequence length="115" mass="13130">VLSLLVVSVFHLCSCLPFTKKTPFAPFVFVIMNFILSCTHPWTYFLFNSEVRSKVLQVARCQLNAQVGCRRRDSLSFCANRTRSGYPHSDHTCTVKASNVMQVISHFHAHDKHCI</sequence>
<dbReference type="EMBL" id="CATQJL010000305">
    <property type="protein sequence ID" value="CAJ0601699.1"/>
    <property type="molecule type" value="Genomic_DNA"/>
</dbReference>
<accession>A0AA36M754</accession>
<comment type="caution">
    <text evidence="2">The sequence shown here is derived from an EMBL/GenBank/DDBJ whole genome shotgun (WGS) entry which is preliminary data.</text>
</comment>
<feature type="transmembrane region" description="Helical" evidence="1">
    <location>
        <begin position="25"/>
        <end position="47"/>
    </location>
</feature>
<keyword evidence="3" id="KW-1185">Reference proteome</keyword>
<evidence type="ECO:0000256" key="1">
    <source>
        <dbReference type="SAM" id="Phobius"/>
    </source>
</evidence>
<dbReference type="AlphaFoldDB" id="A0AA36M754"/>
<gene>
    <name evidence="2" type="ORF">CYNAS_LOCUS13682</name>
</gene>
<dbReference type="SUPFAM" id="SSF81321">
    <property type="entry name" value="Family A G protein-coupled receptor-like"/>
    <property type="match status" value="1"/>
</dbReference>
<organism evidence="2 3">
    <name type="scientific">Cylicocyclus nassatus</name>
    <name type="common">Nematode worm</name>
    <dbReference type="NCBI Taxonomy" id="53992"/>
    <lineage>
        <taxon>Eukaryota</taxon>
        <taxon>Metazoa</taxon>
        <taxon>Ecdysozoa</taxon>
        <taxon>Nematoda</taxon>
        <taxon>Chromadorea</taxon>
        <taxon>Rhabditida</taxon>
        <taxon>Rhabditina</taxon>
        <taxon>Rhabditomorpha</taxon>
        <taxon>Strongyloidea</taxon>
        <taxon>Strongylidae</taxon>
        <taxon>Cylicocyclus</taxon>
    </lineage>
</organism>
<keyword evidence="1" id="KW-1133">Transmembrane helix</keyword>
<keyword evidence="1" id="KW-0472">Membrane</keyword>
<protein>
    <submittedName>
        <fullName evidence="2">Uncharacterized protein</fullName>
    </submittedName>
</protein>
<evidence type="ECO:0000313" key="2">
    <source>
        <dbReference type="EMBL" id="CAJ0601699.1"/>
    </source>
</evidence>
<keyword evidence="1" id="KW-0812">Transmembrane</keyword>
<feature type="non-terminal residue" evidence="2">
    <location>
        <position position="115"/>
    </location>
</feature>
<evidence type="ECO:0000313" key="3">
    <source>
        <dbReference type="Proteomes" id="UP001176961"/>
    </source>
</evidence>
<proteinExistence type="predicted"/>
<name>A0AA36M754_CYLNA</name>
<reference evidence="2" key="1">
    <citation type="submission" date="2023-07" db="EMBL/GenBank/DDBJ databases">
        <authorList>
            <consortium name="CYATHOMIX"/>
        </authorList>
    </citation>
    <scope>NUCLEOTIDE SEQUENCE</scope>
    <source>
        <strain evidence="2">N/A</strain>
    </source>
</reference>